<dbReference type="KEGG" id="trz:GWP43_06420"/>
<keyword evidence="3" id="KW-0547">Nucleotide-binding</keyword>
<dbReference type="CDD" id="cd03225">
    <property type="entry name" value="ABC_cobalt_CbiO_domain1"/>
    <property type="match status" value="1"/>
</dbReference>
<dbReference type="PANTHER" id="PTHR43553:SF24">
    <property type="entry name" value="ENERGY-COUPLING FACTOR TRANSPORTER ATP-BINDING PROTEIN ECFA1"/>
    <property type="match status" value="1"/>
</dbReference>
<dbReference type="Gene3D" id="3.40.50.300">
    <property type="entry name" value="P-loop containing nucleotide triphosphate hydrolases"/>
    <property type="match status" value="1"/>
</dbReference>
<dbReference type="SUPFAM" id="SSF52540">
    <property type="entry name" value="P-loop containing nucleoside triphosphate hydrolases"/>
    <property type="match status" value="1"/>
</dbReference>
<dbReference type="RefSeq" id="WP_162663467.1">
    <property type="nucleotide sequence ID" value="NZ_CP048020.1"/>
</dbReference>
<accession>A0A6P1XZY6</accession>
<dbReference type="InterPro" id="IPR003593">
    <property type="entry name" value="AAA+_ATPase"/>
</dbReference>
<reference evidence="6 7" key="1">
    <citation type="submission" date="2020-01" db="EMBL/GenBank/DDBJ databases">
        <title>Complete genome sequence of a human oral phylogroup 1 Treponema sp. strain ATCC 700766, originally isolated from periodontitis dental plaque.</title>
        <authorList>
            <person name="Chan Y."/>
            <person name="Huo Y.-B."/>
            <person name="Yu X.-L."/>
            <person name="Zeng H."/>
            <person name="Leung W.-K."/>
            <person name="Watt R.M."/>
        </authorList>
    </citation>
    <scope>NUCLEOTIDE SEQUENCE [LARGE SCALE GENOMIC DNA]</scope>
    <source>
        <strain evidence="6 7">OMZ 804</strain>
    </source>
</reference>
<proteinExistence type="inferred from homology"/>
<dbReference type="InterPro" id="IPR027417">
    <property type="entry name" value="P-loop_NTPase"/>
</dbReference>
<dbReference type="Pfam" id="PF00005">
    <property type="entry name" value="ABC_tran"/>
    <property type="match status" value="1"/>
</dbReference>
<dbReference type="InterPro" id="IPR015856">
    <property type="entry name" value="ABC_transpr_CbiO/EcfA_su"/>
</dbReference>
<keyword evidence="4 6" id="KW-0067">ATP-binding</keyword>
<dbReference type="GO" id="GO:0043190">
    <property type="term" value="C:ATP-binding cassette (ABC) transporter complex"/>
    <property type="evidence" value="ECO:0007669"/>
    <property type="project" value="TreeGrafter"/>
</dbReference>
<dbReference type="EMBL" id="CP048020">
    <property type="protein sequence ID" value="QHX43136.1"/>
    <property type="molecule type" value="Genomic_DNA"/>
</dbReference>
<evidence type="ECO:0000256" key="2">
    <source>
        <dbReference type="ARBA" id="ARBA00022448"/>
    </source>
</evidence>
<evidence type="ECO:0000256" key="4">
    <source>
        <dbReference type="ARBA" id="ARBA00022840"/>
    </source>
</evidence>
<dbReference type="InterPro" id="IPR017871">
    <property type="entry name" value="ABC_transporter-like_CS"/>
</dbReference>
<evidence type="ECO:0000313" key="6">
    <source>
        <dbReference type="EMBL" id="QHX43136.1"/>
    </source>
</evidence>
<dbReference type="GO" id="GO:0016887">
    <property type="term" value="F:ATP hydrolysis activity"/>
    <property type="evidence" value="ECO:0007669"/>
    <property type="project" value="InterPro"/>
</dbReference>
<evidence type="ECO:0000259" key="5">
    <source>
        <dbReference type="PROSITE" id="PS50893"/>
    </source>
</evidence>
<dbReference type="Proteomes" id="UP000464374">
    <property type="component" value="Chromosome"/>
</dbReference>
<dbReference type="InterPro" id="IPR003439">
    <property type="entry name" value="ABC_transporter-like_ATP-bd"/>
</dbReference>
<dbReference type="PANTHER" id="PTHR43553">
    <property type="entry name" value="HEAVY METAL TRANSPORTER"/>
    <property type="match status" value="1"/>
</dbReference>
<dbReference type="GO" id="GO:0005524">
    <property type="term" value="F:ATP binding"/>
    <property type="evidence" value="ECO:0007669"/>
    <property type="project" value="UniProtKB-KW"/>
</dbReference>
<evidence type="ECO:0000256" key="3">
    <source>
        <dbReference type="ARBA" id="ARBA00022741"/>
    </source>
</evidence>
<gene>
    <name evidence="6" type="ORF">GWP43_06420</name>
</gene>
<comment type="similarity">
    <text evidence="1">Belongs to the ABC transporter superfamily.</text>
</comment>
<feature type="domain" description="ABC transporter" evidence="5">
    <location>
        <begin position="11"/>
        <end position="238"/>
    </location>
</feature>
<dbReference type="InterPro" id="IPR050095">
    <property type="entry name" value="ECF_ABC_transporter_ATP-bd"/>
</dbReference>
<sequence>MMPSSERYELFKLTDVAKSFTGTERPVLNGISFSVYDGDCVVVSGPNGSGKTVLMTLIAGLETPSSGSIVSSRKDGGELRIGLVFQEADAQILGDTVEEDALFGMRDSKLPKDVIAQRLETVLAQMGLYEKRRSPARSLSGGEKRRLAVAGILMMEADVIIFDEPFANLDFAGVVQVTAMIEQLQRDGKTVMVLTHELEKVLALANRLIILHKGRLVYNAEPEPALHSGILEQYGIRNPLCSYRVFSDLVWRTGDCR</sequence>
<evidence type="ECO:0000256" key="1">
    <source>
        <dbReference type="ARBA" id="ARBA00005417"/>
    </source>
</evidence>
<dbReference type="SMART" id="SM00382">
    <property type="entry name" value="AAA"/>
    <property type="match status" value="1"/>
</dbReference>
<dbReference type="GO" id="GO:0042626">
    <property type="term" value="F:ATPase-coupled transmembrane transporter activity"/>
    <property type="evidence" value="ECO:0007669"/>
    <property type="project" value="TreeGrafter"/>
</dbReference>
<keyword evidence="2" id="KW-0813">Transport</keyword>
<evidence type="ECO:0000313" key="7">
    <source>
        <dbReference type="Proteomes" id="UP000464374"/>
    </source>
</evidence>
<name>A0A6P1XZY6_9SPIR</name>
<dbReference type="PROSITE" id="PS00211">
    <property type="entry name" value="ABC_TRANSPORTER_1"/>
    <property type="match status" value="1"/>
</dbReference>
<organism evidence="6 7">
    <name type="scientific">Treponema vincentii</name>
    <dbReference type="NCBI Taxonomy" id="69710"/>
    <lineage>
        <taxon>Bacteria</taxon>
        <taxon>Pseudomonadati</taxon>
        <taxon>Spirochaetota</taxon>
        <taxon>Spirochaetia</taxon>
        <taxon>Spirochaetales</taxon>
        <taxon>Treponemataceae</taxon>
        <taxon>Treponema</taxon>
    </lineage>
</organism>
<dbReference type="AlphaFoldDB" id="A0A6P1XZY6"/>
<dbReference type="PROSITE" id="PS50893">
    <property type="entry name" value="ABC_TRANSPORTER_2"/>
    <property type="match status" value="1"/>
</dbReference>
<protein>
    <submittedName>
        <fullName evidence="6">ABC transporter ATP-binding protein</fullName>
    </submittedName>
</protein>